<proteinExistence type="predicted"/>
<gene>
    <name evidence="2" type="ORF">GIL414_LOCUS26597</name>
</gene>
<reference evidence="2" key="1">
    <citation type="submission" date="2021-02" db="EMBL/GenBank/DDBJ databases">
        <authorList>
            <person name="Nowell W R."/>
        </authorList>
    </citation>
    <scope>NUCLEOTIDE SEQUENCE</scope>
</reference>
<dbReference type="InterPro" id="IPR001611">
    <property type="entry name" value="Leu-rich_rpt"/>
</dbReference>
<dbReference type="PANTHER" id="PTHR24111">
    <property type="entry name" value="LEUCINE-RICH REPEAT-CONTAINING PROTEIN 34"/>
    <property type="match status" value="1"/>
</dbReference>
<dbReference type="InterPro" id="IPR032675">
    <property type="entry name" value="LRR_dom_sf"/>
</dbReference>
<evidence type="ECO:0000313" key="3">
    <source>
        <dbReference type="Proteomes" id="UP000681720"/>
    </source>
</evidence>
<evidence type="ECO:0000313" key="2">
    <source>
        <dbReference type="EMBL" id="CAF4318322.1"/>
    </source>
</evidence>
<dbReference type="Gene3D" id="3.80.10.10">
    <property type="entry name" value="Ribonuclease Inhibitor"/>
    <property type="match status" value="1"/>
</dbReference>
<keyword evidence="1" id="KW-0677">Repeat</keyword>
<dbReference type="Proteomes" id="UP000681720">
    <property type="component" value="Unassembled WGS sequence"/>
</dbReference>
<protein>
    <recommendedName>
        <fullName evidence="4">Nucleotide-binding oligomerization domain-containing protein 2</fullName>
    </recommendedName>
</protein>
<evidence type="ECO:0008006" key="4">
    <source>
        <dbReference type="Google" id="ProtNLM"/>
    </source>
</evidence>
<name>A0A8S2U6U7_9BILA</name>
<comment type="caution">
    <text evidence="2">The sequence shown here is derived from an EMBL/GenBank/DDBJ whole genome shotgun (WGS) entry which is preliminary data.</text>
</comment>
<dbReference type="SMART" id="SM00368">
    <property type="entry name" value="LRR_RI"/>
    <property type="match status" value="2"/>
</dbReference>
<feature type="non-terminal residue" evidence="2">
    <location>
        <position position="1"/>
    </location>
</feature>
<dbReference type="InterPro" id="IPR052201">
    <property type="entry name" value="LRR-containing_regulator"/>
</dbReference>
<dbReference type="EMBL" id="CAJOBJ010039456">
    <property type="protein sequence ID" value="CAF4318322.1"/>
    <property type="molecule type" value="Genomic_DNA"/>
</dbReference>
<dbReference type="SUPFAM" id="SSF52047">
    <property type="entry name" value="RNI-like"/>
    <property type="match status" value="1"/>
</dbReference>
<accession>A0A8S2U6U7</accession>
<dbReference type="PANTHER" id="PTHR24111:SF0">
    <property type="entry name" value="LEUCINE-RICH REPEAT-CONTAINING PROTEIN"/>
    <property type="match status" value="1"/>
</dbReference>
<dbReference type="AlphaFoldDB" id="A0A8S2U6U7"/>
<organism evidence="2 3">
    <name type="scientific">Rotaria magnacalcarata</name>
    <dbReference type="NCBI Taxonomy" id="392030"/>
    <lineage>
        <taxon>Eukaryota</taxon>
        <taxon>Metazoa</taxon>
        <taxon>Spiralia</taxon>
        <taxon>Gnathifera</taxon>
        <taxon>Rotifera</taxon>
        <taxon>Eurotatoria</taxon>
        <taxon>Bdelloidea</taxon>
        <taxon>Philodinida</taxon>
        <taxon>Philodinidae</taxon>
        <taxon>Rotaria</taxon>
    </lineage>
</organism>
<evidence type="ECO:0000256" key="1">
    <source>
        <dbReference type="ARBA" id="ARBA00022737"/>
    </source>
</evidence>
<dbReference type="Pfam" id="PF13516">
    <property type="entry name" value="LRR_6"/>
    <property type="match status" value="2"/>
</dbReference>
<sequence>TLTTLNLGYNDINAEGAQYLADALRNNTTLTTLNLGYNDINAEGGQYLADALRTNNVSLIL</sequence>